<dbReference type="AlphaFoldDB" id="A0A8S2G4Y6"/>
<accession>A0A8S2G4Y6</accession>
<dbReference type="Proteomes" id="UP000677228">
    <property type="component" value="Unassembled WGS sequence"/>
</dbReference>
<dbReference type="Proteomes" id="UP000682733">
    <property type="component" value="Unassembled WGS sequence"/>
</dbReference>
<reference evidence="1" key="1">
    <citation type="submission" date="2021-02" db="EMBL/GenBank/DDBJ databases">
        <authorList>
            <person name="Nowell W R."/>
        </authorList>
    </citation>
    <scope>NUCLEOTIDE SEQUENCE</scope>
</reference>
<sequence>MKMTGPLENTIVGKLRSKELASMFAQNLTVLEMQKQNWFIPANDQLLEEEDDNTAVSSEIKVDNRDHDTDVDDEINLRQQSLELKRDMDTKVQKYSYVKTSTIYNYQS</sequence>
<name>A0A8S2G4Y6_9BILA</name>
<proteinExistence type="predicted"/>
<dbReference type="EMBL" id="CAJOBA010084522">
    <property type="protein sequence ID" value="CAF4457108.1"/>
    <property type="molecule type" value="Genomic_DNA"/>
</dbReference>
<evidence type="ECO:0000313" key="2">
    <source>
        <dbReference type="EMBL" id="CAF4457108.1"/>
    </source>
</evidence>
<evidence type="ECO:0000313" key="1">
    <source>
        <dbReference type="EMBL" id="CAF1630766.1"/>
    </source>
</evidence>
<comment type="caution">
    <text evidence="1">The sequence shown here is derived from an EMBL/GenBank/DDBJ whole genome shotgun (WGS) entry which is preliminary data.</text>
</comment>
<dbReference type="EMBL" id="CAJNOK010058848">
    <property type="protein sequence ID" value="CAF1630766.1"/>
    <property type="molecule type" value="Genomic_DNA"/>
</dbReference>
<organism evidence="1 3">
    <name type="scientific">Didymodactylos carnosus</name>
    <dbReference type="NCBI Taxonomy" id="1234261"/>
    <lineage>
        <taxon>Eukaryota</taxon>
        <taxon>Metazoa</taxon>
        <taxon>Spiralia</taxon>
        <taxon>Gnathifera</taxon>
        <taxon>Rotifera</taxon>
        <taxon>Eurotatoria</taxon>
        <taxon>Bdelloidea</taxon>
        <taxon>Philodinida</taxon>
        <taxon>Philodinidae</taxon>
        <taxon>Didymodactylos</taxon>
    </lineage>
</organism>
<gene>
    <name evidence="1" type="ORF">OVA965_LOCUS43708</name>
    <name evidence="2" type="ORF">TMI583_LOCUS46083</name>
</gene>
<evidence type="ECO:0000313" key="3">
    <source>
        <dbReference type="Proteomes" id="UP000677228"/>
    </source>
</evidence>
<protein>
    <submittedName>
        <fullName evidence="1">Uncharacterized protein</fullName>
    </submittedName>
</protein>